<dbReference type="AlphaFoldDB" id="A0A1Y1VJV6"/>
<organism evidence="1 2">
    <name type="scientific">Piromyces finnis</name>
    <dbReference type="NCBI Taxonomy" id="1754191"/>
    <lineage>
        <taxon>Eukaryota</taxon>
        <taxon>Fungi</taxon>
        <taxon>Fungi incertae sedis</taxon>
        <taxon>Chytridiomycota</taxon>
        <taxon>Chytridiomycota incertae sedis</taxon>
        <taxon>Neocallimastigomycetes</taxon>
        <taxon>Neocallimastigales</taxon>
        <taxon>Neocallimastigaceae</taxon>
        <taxon>Piromyces</taxon>
    </lineage>
</organism>
<sequence length="460" mass="54337">MSDYIFYTTLNIKNTFYKNAYNKTPRHIENLKKDYFKLKKIIEKQNNSKNEAQGIIRIIYHYNTVYIDEKDEKKQKVNLKFSFQSIFKILKNPEISIVIVEDVNSFNCNKSEDLVRKFKEIHKNVNQNIKVVKIGDLKNSSITIPSNINTNKKEFKNGKQIKRNYALFIQLKADNICFISQPYTLMCSKRFSHTSETRKKSFFNNLLKDVENTDNINYYYNLIFNNQNESENKEEVVFNAYFNYKIKLFNIDKKLLLDNTDNKPTIKKIIDIIEILYNIHDNHSSCVNVQLSGTESLNQSSNVVFNKNYSNISNNILYQESISSSSFLNKNINNSDEVINSENDDSPCIGYDNLSNISLQSTFQTRNAFYEISNRYTPYFQSMYNENQEMLRECIKASNFINQSYHMSFISTLQFLFKRNINNLTIEPSNILFNNSMNSYRENEQKIFSYNNLSYNNNKY</sequence>
<reference evidence="1 2" key="2">
    <citation type="submission" date="2016-08" db="EMBL/GenBank/DDBJ databases">
        <title>Pervasive Adenine N6-methylation of Active Genes in Fungi.</title>
        <authorList>
            <consortium name="DOE Joint Genome Institute"/>
            <person name="Mondo S.J."/>
            <person name="Dannebaum R.O."/>
            <person name="Kuo R.C."/>
            <person name="Labutti K."/>
            <person name="Haridas S."/>
            <person name="Kuo A."/>
            <person name="Salamov A."/>
            <person name="Ahrendt S.R."/>
            <person name="Lipzen A."/>
            <person name="Sullivan W."/>
            <person name="Andreopoulos W.B."/>
            <person name="Clum A."/>
            <person name="Lindquist E."/>
            <person name="Daum C."/>
            <person name="Ramamoorthy G.K."/>
            <person name="Gryganskyi A."/>
            <person name="Culley D."/>
            <person name="Magnuson J.K."/>
            <person name="James T.Y."/>
            <person name="O'Malley M.A."/>
            <person name="Stajich J.E."/>
            <person name="Spatafora J.W."/>
            <person name="Visel A."/>
            <person name="Grigoriev I.V."/>
        </authorList>
    </citation>
    <scope>NUCLEOTIDE SEQUENCE [LARGE SCALE GENOMIC DNA]</scope>
    <source>
        <strain evidence="2">finn</strain>
    </source>
</reference>
<dbReference type="EMBL" id="MCFH01000005">
    <property type="protein sequence ID" value="ORX57775.1"/>
    <property type="molecule type" value="Genomic_DNA"/>
</dbReference>
<evidence type="ECO:0000313" key="1">
    <source>
        <dbReference type="EMBL" id="ORX57775.1"/>
    </source>
</evidence>
<protein>
    <submittedName>
        <fullName evidence="1">Uncharacterized protein</fullName>
    </submittedName>
</protein>
<name>A0A1Y1VJV6_9FUNG</name>
<proteinExistence type="predicted"/>
<dbReference type="Proteomes" id="UP000193719">
    <property type="component" value="Unassembled WGS sequence"/>
</dbReference>
<dbReference type="OrthoDB" id="10531662at2759"/>
<accession>A0A1Y1VJV6</accession>
<keyword evidence="2" id="KW-1185">Reference proteome</keyword>
<gene>
    <name evidence="1" type="ORF">BCR36DRAFT_409246</name>
</gene>
<comment type="caution">
    <text evidence="1">The sequence shown here is derived from an EMBL/GenBank/DDBJ whole genome shotgun (WGS) entry which is preliminary data.</text>
</comment>
<evidence type="ECO:0000313" key="2">
    <source>
        <dbReference type="Proteomes" id="UP000193719"/>
    </source>
</evidence>
<reference evidence="1 2" key="1">
    <citation type="submission" date="2016-08" db="EMBL/GenBank/DDBJ databases">
        <title>Genomes of anaerobic fungi encode conserved fungal cellulosomes for biomass hydrolysis.</title>
        <authorList>
            <consortium name="DOE Joint Genome Institute"/>
            <person name="Haitjema C.H."/>
            <person name="Gilmore S.P."/>
            <person name="Henske J.K."/>
            <person name="Solomon K.V."/>
            <person name="De Groot R."/>
            <person name="Kuo A."/>
            <person name="Mondo S.J."/>
            <person name="Salamov A.A."/>
            <person name="Labutti K."/>
            <person name="Zhao Z."/>
            <person name="Chiniquy J."/>
            <person name="Barry K."/>
            <person name="Brewer H.M."/>
            <person name="Purvine S.O."/>
            <person name="Wright A.T."/>
            <person name="Boxma B."/>
            <person name="Van Alen T."/>
            <person name="Hackstein J.H."/>
            <person name="Baker S.E."/>
            <person name="Grigoriev I.V."/>
            <person name="O'Malley M.A."/>
        </authorList>
    </citation>
    <scope>NUCLEOTIDE SEQUENCE [LARGE SCALE GENOMIC DNA]</scope>
    <source>
        <strain evidence="2">finn</strain>
    </source>
</reference>